<reference evidence="2 3" key="1">
    <citation type="submission" date="2020-08" db="EMBL/GenBank/DDBJ databases">
        <title>Genomic Encyclopedia of Type Strains, Phase III (KMG-III): the genomes of soil and plant-associated and newly described type strains.</title>
        <authorList>
            <person name="Whitman W."/>
        </authorList>
    </citation>
    <scope>NUCLEOTIDE SEQUENCE [LARGE SCALE GENOMIC DNA]</scope>
    <source>
        <strain evidence="2 3">CECT 3287</strain>
    </source>
</reference>
<dbReference type="EMBL" id="JACHXF010000027">
    <property type="protein sequence ID" value="MBB3100664.1"/>
    <property type="molecule type" value="Genomic_DNA"/>
</dbReference>
<dbReference type="PANTHER" id="PTHR33121:SF76">
    <property type="entry name" value="SIGNALING PROTEIN"/>
    <property type="match status" value="1"/>
</dbReference>
<dbReference type="Gene3D" id="3.20.20.450">
    <property type="entry name" value="EAL domain"/>
    <property type="match status" value="1"/>
</dbReference>
<dbReference type="InterPro" id="IPR001633">
    <property type="entry name" value="EAL_dom"/>
</dbReference>
<dbReference type="PANTHER" id="PTHR33121">
    <property type="entry name" value="CYCLIC DI-GMP PHOSPHODIESTERASE PDEF"/>
    <property type="match status" value="1"/>
</dbReference>
<keyword evidence="3" id="KW-1185">Reference proteome</keyword>
<dbReference type="InterPro" id="IPR035919">
    <property type="entry name" value="EAL_sf"/>
</dbReference>
<dbReference type="Pfam" id="PF00563">
    <property type="entry name" value="EAL"/>
    <property type="match status" value="1"/>
</dbReference>
<organism evidence="2 3">
    <name type="scientific">Actinoplanes campanulatus</name>
    <dbReference type="NCBI Taxonomy" id="113559"/>
    <lineage>
        <taxon>Bacteria</taxon>
        <taxon>Bacillati</taxon>
        <taxon>Actinomycetota</taxon>
        <taxon>Actinomycetes</taxon>
        <taxon>Micromonosporales</taxon>
        <taxon>Micromonosporaceae</taxon>
        <taxon>Actinoplanes</taxon>
    </lineage>
</organism>
<protein>
    <submittedName>
        <fullName evidence="2">EAL domain-containing protein (Putative c-di-GMP-specific phosphodiesterase class I)</fullName>
    </submittedName>
</protein>
<evidence type="ECO:0000313" key="2">
    <source>
        <dbReference type="EMBL" id="MBB3100664.1"/>
    </source>
</evidence>
<dbReference type="RefSeq" id="WP_183226709.1">
    <property type="nucleotide sequence ID" value="NZ_BMPW01000028.1"/>
</dbReference>
<name>A0A7W5ARJ6_9ACTN</name>
<dbReference type="SMART" id="SM00052">
    <property type="entry name" value="EAL"/>
    <property type="match status" value="1"/>
</dbReference>
<dbReference type="Proteomes" id="UP000590749">
    <property type="component" value="Unassembled WGS sequence"/>
</dbReference>
<dbReference type="PROSITE" id="PS50883">
    <property type="entry name" value="EAL"/>
    <property type="match status" value="1"/>
</dbReference>
<proteinExistence type="predicted"/>
<comment type="caution">
    <text evidence="2">The sequence shown here is derived from an EMBL/GenBank/DDBJ whole genome shotgun (WGS) entry which is preliminary data.</text>
</comment>
<evidence type="ECO:0000313" key="3">
    <source>
        <dbReference type="Proteomes" id="UP000590749"/>
    </source>
</evidence>
<gene>
    <name evidence="2" type="ORF">FHR83_008389</name>
</gene>
<dbReference type="CDD" id="cd01948">
    <property type="entry name" value="EAL"/>
    <property type="match status" value="1"/>
</dbReference>
<dbReference type="AlphaFoldDB" id="A0A7W5ARJ6"/>
<sequence>MRSVPTTDLTIGALLEERLVRSVFQPIVDLSTRTVMGLEALARGPAGSTLEFPDRLFAAAREAGRLGDLDMLCFERAIEGAMAAPVAPPLLFANGEPGVMDQPLSPRLMELFAARPPFRTVLEYTERALPAVPGSMLRLAGSIQLGGNGIALDDVGADPMSLAFLPILEPEVIKLDMSVIRDPDTEHSRTVASVVRAEAARTGAVVIAEGIETEEHLATARRLGARWGQGWLFGRPGPIENVRDFDPAGAGALRASRPGFHQPVGTPFEVATRSRPARQRVPGDVEAGLIRLRETAIDHDCAVVVVSHPGLAGLLQGLAAPGRAVVLLDQPIGGEFVAAVVGPGFGYAMCARDSAMVTVDDLPTAAAVSRVLLSHTA</sequence>
<accession>A0A7W5ARJ6</accession>
<feature type="domain" description="EAL" evidence="1">
    <location>
        <begin position="4"/>
        <end position="250"/>
    </location>
</feature>
<dbReference type="InterPro" id="IPR050706">
    <property type="entry name" value="Cyclic-di-GMP_PDE-like"/>
</dbReference>
<dbReference type="SUPFAM" id="SSF141868">
    <property type="entry name" value="EAL domain-like"/>
    <property type="match status" value="1"/>
</dbReference>
<dbReference type="GO" id="GO:0071111">
    <property type="term" value="F:cyclic-guanylate-specific phosphodiesterase activity"/>
    <property type="evidence" value="ECO:0007669"/>
    <property type="project" value="InterPro"/>
</dbReference>
<evidence type="ECO:0000259" key="1">
    <source>
        <dbReference type="PROSITE" id="PS50883"/>
    </source>
</evidence>